<reference evidence="7" key="1">
    <citation type="journal article" date="2019" name="Int. J. Syst. Evol. Microbiol.">
        <title>The Global Catalogue of Microorganisms (GCM) 10K type strain sequencing project: providing services to taxonomists for standard genome sequencing and annotation.</title>
        <authorList>
            <consortium name="The Broad Institute Genomics Platform"/>
            <consortium name="The Broad Institute Genome Sequencing Center for Infectious Disease"/>
            <person name="Wu L."/>
            <person name="Ma J."/>
        </authorList>
    </citation>
    <scope>NUCLEOTIDE SEQUENCE [LARGE SCALE GENOMIC DNA]</scope>
    <source>
        <strain evidence="7">KCTC 42087</strain>
    </source>
</reference>
<evidence type="ECO:0000256" key="1">
    <source>
        <dbReference type="ARBA" id="ARBA00010838"/>
    </source>
</evidence>
<organism evidence="6 7">
    <name type="scientific">Actinomadura rugatobispora</name>
    <dbReference type="NCBI Taxonomy" id="1994"/>
    <lineage>
        <taxon>Bacteria</taxon>
        <taxon>Bacillati</taxon>
        <taxon>Actinomycetota</taxon>
        <taxon>Actinomycetes</taxon>
        <taxon>Streptosporangiales</taxon>
        <taxon>Thermomonosporaceae</taxon>
        <taxon>Actinomadura</taxon>
    </lineage>
</organism>
<dbReference type="PANTHER" id="PTHR10353">
    <property type="entry name" value="GLYCOSYL HYDROLASE"/>
    <property type="match status" value="1"/>
</dbReference>
<keyword evidence="7" id="KW-1185">Reference proteome</keyword>
<comment type="similarity">
    <text evidence="1 4">Belongs to the glycosyl hydrolase 1 family.</text>
</comment>
<evidence type="ECO:0000256" key="5">
    <source>
        <dbReference type="SAM" id="MobiDB-lite"/>
    </source>
</evidence>
<dbReference type="InterPro" id="IPR017853">
    <property type="entry name" value="GH"/>
</dbReference>
<proteinExistence type="inferred from homology"/>
<feature type="region of interest" description="Disordered" evidence="5">
    <location>
        <begin position="427"/>
        <end position="466"/>
    </location>
</feature>
<evidence type="ECO:0000256" key="2">
    <source>
        <dbReference type="ARBA" id="ARBA00022801"/>
    </source>
</evidence>
<keyword evidence="3" id="KW-0326">Glycosidase</keyword>
<evidence type="ECO:0000313" key="7">
    <source>
        <dbReference type="Proteomes" id="UP001596074"/>
    </source>
</evidence>
<gene>
    <name evidence="6" type="ORF">ACFPZN_19840</name>
</gene>
<keyword evidence="2" id="KW-0378">Hydrolase</keyword>
<comment type="caution">
    <text evidence="6">The sequence shown here is derived from an EMBL/GenBank/DDBJ whole genome shotgun (WGS) entry which is preliminary data.</text>
</comment>
<evidence type="ECO:0000256" key="3">
    <source>
        <dbReference type="ARBA" id="ARBA00023295"/>
    </source>
</evidence>
<accession>A0ABW0ZXD8</accession>
<dbReference type="RefSeq" id="WP_378283514.1">
    <property type="nucleotide sequence ID" value="NZ_JBHSON010000026.1"/>
</dbReference>
<dbReference type="PANTHER" id="PTHR10353:SF36">
    <property type="entry name" value="LP05116P"/>
    <property type="match status" value="1"/>
</dbReference>
<evidence type="ECO:0000313" key="6">
    <source>
        <dbReference type="EMBL" id="MFC5747886.1"/>
    </source>
</evidence>
<dbReference type="EMBL" id="JBHSON010000026">
    <property type="protein sequence ID" value="MFC5747886.1"/>
    <property type="molecule type" value="Genomic_DNA"/>
</dbReference>
<dbReference type="Proteomes" id="UP001596074">
    <property type="component" value="Unassembled WGS sequence"/>
</dbReference>
<dbReference type="SUPFAM" id="SSF51445">
    <property type="entry name" value="(Trans)glycosidases"/>
    <property type="match status" value="1"/>
</dbReference>
<evidence type="ECO:0000256" key="4">
    <source>
        <dbReference type="RuleBase" id="RU003690"/>
    </source>
</evidence>
<dbReference type="Pfam" id="PF00232">
    <property type="entry name" value="Glyco_hydro_1"/>
    <property type="match status" value="1"/>
</dbReference>
<sequence length="466" mass="50382">MIDSSLRKAFDGVDWGISTSEGLAAPSRGSFGIAPAGPSRRWSADLEAVVGGAPTSCQMVAGWPYLQPAGPGSWDRAALDRCDRRLDQLLDRGIKPGITLLHIDMPRWADLSGGWLDRDTAARFADFAAGMGERFGDRVARWTTVSDVLVHSVADYVAGMLPTGRGVGMRGLVALHHVLLGAGLAVRALRQNTGGAEVGGSLTLIGGYAASDDIRDRVALDRLESWAHRLLLDPMLLGRHMVAGNDRSPVEDAGCVRPGDMEAIAEPADVLGVVWHVPTRVAAPENLARLLPVRECFSALNDANRVLARLGFVLAPMEAVQTTRYGWPVVPEALADAVAALDDIYGDALPPLRIIDNGMCDLEPATGTDTDEERARRRAGLTAQLRWLAQVMAEGVKISGYEYWSLMDNAAWKLRYTRHYAMAVDGRQHPPQPAIPRDWPHQEAFGGPLPPVRTSTKSGRRPLHSV</sequence>
<name>A0ABW0ZXD8_9ACTN</name>
<dbReference type="Gene3D" id="3.20.20.80">
    <property type="entry name" value="Glycosidases"/>
    <property type="match status" value="1"/>
</dbReference>
<protein>
    <submittedName>
        <fullName evidence="6">Family 1 glycosylhydrolase</fullName>
    </submittedName>
</protein>
<dbReference type="InterPro" id="IPR001360">
    <property type="entry name" value="Glyco_hydro_1"/>
</dbReference>